<organism evidence="5 6">
    <name type="scientific">Prunus persica</name>
    <name type="common">Peach</name>
    <name type="synonym">Amygdalus persica</name>
    <dbReference type="NCBI Taxonomy" id="3760"/>
    <lineage>
        <taxon>Eukaryota</taxon>
        <taxon>Viridiplantae</taxon>
        <taxon>Streptophyta</taxon>
        <taxon>Embryophyta</taxon>
        <taxon>Tracheophyta</taxon>
        <taxon>Spermatophyta</taxon>
        <taxon>Magnoliopsida</taxon>
        <taxon>eudicotyledons</taxon>
        <taxon>Gunneridae</taxon>
        <taxon>Pentapetalae</taxon>
        <taxon>rosids</taxon>
        <taxon>fabids</taxon>
        <taxon>Rosales</taxon>
        <taxon>Rosaceae</taxon>
        <taxon>Amygdaloideae</taxon>
        <taxon>Amygdaleae</taxon>
        <taxon>Prunus</taxon>
    </lineage>
</organism>
<dbReference type="InterPro" id="IPR022648">
    <property type="entry name" value="Pr_cel_nuc_antig_N"/>
</dbReference>
<dbReference type="GO" id="GO:0030337">
    <property type="term" value="F:DNA polymerase processivity factor activity"/>
    <property type="evidence" value="ECO:0000318"/>
    <property type="project" value="GO_Central"/>
</dbReference>
<dbReference type="InterPro" id="IPR046938">
    <property type="entry name" value="DNA_clamp_sf"/>
</dbReference>
<keyword evidence="6" id="KW-1185">Reference proteome</keyword>
<dbReference type="PANTHER" id="PTHR11352:SF0">
    <property type="entry name" value="PROLIFERATING CELL NUCLEAR ANTIGEN"/>
    <property type="match status" value="1"/>
</dbReference>
<gene>
    <name evidence="5" type="ORF">PRUPE_2G163400</name>
</gene>
<name>A0A251QGN9_PRUPE</name>
<evidence type="ECO:0000313" key="5">
    <source>
        <dbReference type="EMBL" id="ONI23001.1"/>
    </source>
</evidence>
<evidence type="ECO:0000259" key="3">
    <source>
        <dbReference type="Pfam" id="PF00705"/>
    </source>
</evidence>
<protein>
    <recommendedName>
        <fullName evidence="7">Proliferating cell nuclear antigen PCNA N-terminal domain-containing protein</fullName>
    </recommendedName>
</protein>
<dbReference type="Pfam" id="PF02747">
    <property type="entry name" value="PCNA_C"/>
    <property type="match status" value="1"/>
</dbReference>
<dbReference type="InterPro" id="IPR000730">
    <property type="entry name" value="Pr_cel_nuc_antig"/>
</dbReference>
<dbReference type="GO" id="GO:0019985">
    <property type="term" value="P:translesion synthesis"/>
    <property type="evidence" value="ECO:0000318"/>
    <property type="project" value="GO_Central"/>
</dbReference>
<dbReference type="SUPFAM" id="SSF55979">
    <property type="entry name" value="DNA clamp"/>
    <property type="match status" value="2"/>
</dbReference>
<proteinExistence type="inferred from homology"/>
<dbReference type="GO" id="GO:0003677">
    <property type="term" value="F:DNA binding"/>
    <property type="evidence" value="ECO:0007669"/>
    <property type="project" value="UniProtKB-KW"/>
</dbReference>
<evidence type="ECO:0000256" key="1">
    <source>
        <dbReference type="ARBA" id="ARBA00010462"/>
    </source>
</evidence>
<dbReference type="Pfam" id="PF00705">
    <property type="entry name" value="PCNA_N"/>
    <property type="match status" value="1"/>
</dbReference>
<dbReference type="AlphaFoldDB" id="A0A251QGN9"/>
<evidence type="ECO:0000313" key="6">
    <source>
        <dbReference type="Proteomes" id="UP000006882"/>
    </source>
</evidence>
<dbReference type="GO" id="GO:0006298">
    <property type="term" value="P:mismatch repair"/>
    <property type="evidence" value="ECO:0000318"/>
    <property type="project" value="GO_Central"/>
</dbReference>
<dbReference type="STRING" id="3760.A0A251QGN9"/>
<dbReference type="Gramene" id="ONI23001">
    <property type="protein sequence ID" value="ONI23001"/>
    <property type="gene ID" value="PRUPE_2G163400"/>
</dbReference>
<accession>A0A251QGN9</accession>
<evidence type="ECO:0000259" key="4">
    <source>
        <dbReference type="Pfam" id="PF02747"/>
    </source>
</evidence>
<dbReference type="GO" id="GO:0006272">
    <property type="term" value="P:leading strand elongation"/>
    <property type="evidence" value="ECO:0000318"/>
    <property type="project" value="GO_Central"/>
</dbReference>
<dbReference type="Gene3D" id="3.70.10.10">
    <property type="match status" value="1"/>
</dbReference>
<dbReference type="EMBL" id="CM007652">
    <property type="protein sequence ID" value="ONI23001.1"/>
    <property type="molecule type" value="Genomic_DNA"/>
</dbReference>
<feature type="domain" description="Proliferating cell nuclear antigen PCNA C-terminal" evidence="4">
    <location>
        <begin position="142"/>
        <end position="255"/>
    </location>
</feature>
<dbReference type="SMR" id="A0A251QGN9"/>
<reference evidence="5 6" key="1">
    <citation type="journal article" date="2013" name="Nat. Genet.">
        <title>The high-quality draft genome of peach (Prunus persica) identifies unique patterns of genetic diversity, domestication and genome evolution.</title>
        <authorList>
            <consortium name="International Peach Genome Initiative"/>
            <person name="Verde I."/>
            <person name="Abbott A.G."/>
            <person name="Scalabrin S."/>
            <person name="Jung S."/>
            <person name="Shu S."/>
            <person name="Marroni F."/>
            <person name="Zhebentyayeva T."/>
            <person name="Dettori M.T."/>
            <person name="Grimwood J."/>
            <person name="Cattonaro F."/>
            <person name="Zuccolo A."/>
            <person name="Rossini L."/>
            <person name="Jenkins J."/>
            <person name="Vendramin E."/>
            <person name="Meisel L.A."/>
            <person name="Decroocq V."/>
            <person name="Sosinski B."/>
            <person name="Prochnik S."/>
            <person name="Mitros T."/>
            <person name="Policriti A."/>
            <person name="Cipriani G."/>
            <person name="Dondini L."/>
            <person name="Ficklin S."/>
            <person name="Goodstein D.M."/>
            <person name="Xuan P."/>
            <person name="Del Fabbro C."/>
            <person name="Aramini V."/>
            <person name="Copetti D."/>
            <person name="Gonzalez S."/>
            <person name="Horner D.S."/>
            <person name="Falchi R."/>
            <person name="Lucas S."/>
            <person name="Mica E."/>
            <person name="Maldonado J."/>
            <person name="Lazzari B."/>
            <person name="Bielenberg D."/>
            <person name="Pirona R."/>
            <person name="Miculan M."/>
            <person name="Barakat A."/>
            <person name="Testolin R."/>
            <person name="Stella A."/>
            <person name="Tartarini S."/>
            <person name="Tonutti P."/>
            <person name="Arus P."/>
            <person name="Orellana A."/>
            <person name="Wells C."/>
            <person name="Main D."/>
            <person name="Vizzotto G."/>
            <person name="Silva H."/>
            <person name="Salamini F."/>
            <person name="Schmutz J."/>
            <person name="Morgante M."/>
            <person name="Rokhsar D.S."/>
        </authorList>
    </citation>
    <scope>NUCLEOTIDE SEQUENCE [LARGE SCALE GENOMIC DNA]</scope>
    <source>
        <strain evidence="6">cv. Nemared</strain>
    </source>
</reference>
<evidence type="ECO:0008006" key="7">
    <source>
        <dbReference type="Google" id="ProtNLM"/>
    </source>
</evidence>
<feature type="domain" description="Proliferating cell nuclear antigen PCNA N-terminal" evidence="3">
    <location>
        <begin position="57"/>
        <end position="131"/>
    </location>
</feature>
<comment type="similarity">
    <text evidence="1">Belongs to the PCNA family.</text>
</comment>
<dbReference type="GO" id="GO:0043626">
    <property type="term" value="C:PCNA complex"/>
    <property type="evidence" value="ECO:0000318"/>
    <property type="project" value="GO_Central"/>
</dbReference>
<dbReference type="PANTHER" id="PTHR11352">
    <property type="entry name" value="PROLIFERATING CELL NUCLEAR ANTIGEN"/>
    <property type="match status" value="1"/>
</dbReference>
<keyword evidence="2" id="KW-0238">DNA-binding</keyword>
<sequence length="257" mass="28628">MFGLSIDQGAVRLLRRAVAPFIQMPCFYGKMYISPDDLTFIAASTPNPTVHNPSVVTTLRLRPSFFSNFNCDESLCLVVDLNHLYHILCLARDDDYLGIYGNGTHDRISIVLLGAATRDFRDADMDVVSIHHGQMNVPQFQYEYQVIVGIPSMLFRTSIVELHQFGVTVFAEVTDTQVKFSVGNEQVVFSKELEQCVIGGAVSEDPVSLVFSLWHVQAMVHASAVSDRVWLLGQSNGLHVMLNCPVGESGNRMFYFG</sequence>
<dbReference type="GO" id="GO:0006275">
    <property type="term" value="P:regulation of DNA replication"/>
    <property type="evidence" value="ECO:0007669"/>
    <property type="project" value="InterPro"/>
</dbReference>
<evidence type="ECO:0000256" key="2">
    <source>
        <dbReference type="ARBA" id="ARBA00023125"/>
    </source>
</evidence>
<dbReference type="InterPro" id="IPR022649">
    <property type="entry name" value="Pr_cel_nuc_antig_C"/>
</dbReference>
<dbReference type="Proteomes" id="UP000006882">
    <property type="component" value="Chromosome G2"/>
</dbReference>
<dbReference type="OrthoDB" id="1582958at2759"/>